<keyword evidence="3" id="KW-1185">Reference proteome</keyword>
<accession>A0A8K0SJ23</accession>
<dbReference type="Pfam" id="PF11951">
    <property type="entry name" value="Fungal_trans_2"/>
    <property type="match status" value="1"/>
</dbReference>
<evidence type="ECO:0000256" key="1">
    <source>
        <dbReference type="ARBA" id="ARBA00023242"/>
    </source>
</evidence>
<dbReference type="PANTHER" id="PTHR37540:SF9">
    <property type="entry name" value="ZN(2)-C6 FUNGAL-TYPE DOMAIN-CONTAINING PROTEIN"/>
    <property type="match status" value="1"/>
</dbReference>
<organism evidence="2 3">
    <name type="scientific">Stachybotrys elegans</name>
    <dbReference type="NCBI Taxonomy" id="80388"/>
    <lineage>
        <taxon>Eukaryota</taxon>
        <taxon>Fungi</taxon>
        <taxon>Dikarya</taxon>
        <taxon>Ascomycota</taxon>
        <taxon>Pezizomycotina</taxon>
        <taxon>Sordariomycetes</taxon>
        <taxon>Hypocreomycetidae</taxon>
        <taxon>Hypocreales</taxon>
        <taxon>Stachybotryaceae</taxon>
        <taxon>Stachybotrys</taxon>
    </lineage>
</organism>
<gene>
    <name evidence="2" type="ORF">B0I35DRAFT_276468</name>
</gene>
<dbReference type="InterPro" id="IPR021858">
    <property type="entry name" value="Fun_TF"/>
</dbReference>
<protein>
    <recommendedName>
        <fullName evidence="4">Transcription factor domain-containing protein</fullName>
    </recommendedName>
</protein>
<dbReference type="AlphaFoldDB" id="A0A8K0SJ23"/>
<proteinExistence type="predicted"/>
<dbReference type="EMBL" id="JAGPNK010000009">
    <property type="protein sequence ID" value="KAH7313643.1"/>
    <property type="molecule type" value="Genomic_DNA"/>
</dbReference>
<reference evidence="2" key="1">
    <citation type="journal article" date="2021" name="Nat. Commun.">
        <title>Genetic determinants of endophytism in the Arabidopsis root mycobiome.</title>
        <authorList>
            <person name="Mesny F."/>
            <person name="Miyauchi S."/>
            <person name="Thiergart T."/>
            <person name="Pickel B."/>
            <person name="Atanasova L."/>
            <person name="Karlsson M."/>
            <person name="Huettel B."/>
            <person name="Barry K.W."/>
            <person name="Haridas S."/>
            <person name="Chen C."/>
            <person name="Bauer D."/>
            <person name="Andreopoulos W."/>
            <person name="Pangilinan J."/>
            <person name="LaButti K."/>
            <person name="Riley R."/>
            <person name="Lipzen A."/>
            <person name="Clum A."/>
            <person name="Drula E."/>
            <person name="Henrissat B."/>
            <person name="Kohler A."/>
            <person name="Grigoriev I.V."/>
            <person name="Martin F.M."/>
            <person name="Hacquard S."/>
        </authorList>
    </citation>
    <scope>NUCLEOTIDE SEQUENCE</scope>
    <source>
        <strain evidence="2">MPI-CAGE-CH-0235</strain>
    </source>
</reference>
<sequence>MKLQFIVQSEPGVSRSERRKIRSHVMRGKNAGRPRPTTKKPVGLGHLRRTITSWGNGPIAGNSRPNPLLWSDLSLTVFPQQLDIESTKLMHRWFFDISDALFPPRFCTKFDILKSIWADCIQSDAAYFHSTLAICASYVGIYERKPRVSTTALHHISQAYSHVNRTISGPQPTTDNAIASVVSLVIYQMIHHEYPTGLTHLNGLYRMIELRGGIGKLLQENRGLALKPLRLDLELTLRTGLPSMFQGSAVFTSNFLDDAEGEGSRRQHFTVSGKASAALLEVTSFSQLLNGLAEDGNQKLDGIQYTEMVLSLLSRLIACSSYATLSCNNKDRYGSLVYLALLAFMTTLLPEYGQDCTSYPLLSDRLEGAIKESHLAAVEIQDPESSLLLWTLFIYRASTPTEKTCQWLSPLMLETCQRLGLYDWSAVGKELYQLPWIYCLHDDGAQRMWEQARTGTFG</sequence>
<comment type="caution">
    <text evidence="2">The sequence shown here is derived from an EMBL/GenBank/DDBJ whole genome shotgun (WGS) entry which is preliminary data.</text>
</comment>
<keyword evidence="1" id="KW-0539">Nucleus</keyword>
<dbReference type="OrthoDB" id="4158087at2759"/>
<dbReference type="Proteomes" id="UP000813444">
    <property type="component" value="Unassembled WGS sequence"/>
</dbReference>
<dbReference type="PANTHER" id="PTHR37540">
    <property type="entry name" value="TRANSCRIPTION FACTOR (ACR-2), PUTATIVE-RELATED-RELATED"/>
    <property type="match status" value="1"/>
</dbReference>
<evidence type="ECO:0000313" key="2">
    <source>
        <dbReference type="EMBL" id="KAH7313643.1"/>
    </source>
</evidence>
<name>A0A8K0SJ23_9HYPO</name>
<evidence type="ECO:0000313" key="3">
    <source>
        <dbReference type="Proteomes" id="UP000813444"/>
    </source>
</evidence>
<evidence type="ECO:0008006" key="4">
    <source>
        <dbReference type="Google" id="ProtNLM"/>
    </source>
</evidence>